<dbReference type="Pfam" id="PF00535">
    <property type="entry name" value="Glycos_transf_2"/>
    <property type="match status" value="1"/>
</dbReference>
<dbReference type="InterPro" id="IPR001173">
    <property type="entry name" value="Glyco_trans_2-like"/>
</dbReference>
<feature type="domain" description="Glycosyltransferase 2-like" evidence="2">
    <location>
        <begin position="28"/>
        <end position="80"/>
    </location>
</feature>
<dbReference type="Gene3D" id="3.90.550.10">
    <property type="entry name" value="Spore Coat Polysaccharide Biosynthesis Protein SpsA, Chain A"/>
    <property type="match status" value="1"/>
</dbReference>
<dbReference type="InterPro" id="IPR050256">
    <property type="entry name" value="Glycosyltransferase_2"/>
</dbReference>
<evidence type="ECO:0000313" key="3">
    <source>
        <dbReference type="EMBL" id="AIA85941.1"/>
    </source>
</evidence>
<feature type="region of interest" description="Disordered" evidence="1">
    <location>
        <begin position="1"/>
        <end position="21"/>
    </location>
</feature>
<dbReference type="AlphaFoldDB" id="A0A060BZN9"/>
<reference evidence="3" key="1">
    <citation type="journal article" date="2013" name="Environ. Microbiol.">
        <title>Seasonally variable intestinal metagenomes of the red palm weevil (Rhynchophorus ferrugineus).</title>
        <authorList>
            <person name="Jia S."/>
            <person name="Zhang X."/>
            <person name="Zhang G."/>
            <person name="Yin A."/>
            <person name="Zhang S."/>
            <person name="Li F."/>
            <person name="Wang L."/>
            <person name="Zhao D."/>
            <person name="Yun Q."/>
            <person name="Tala"/>
            <person name="Wang J."/>
            <person name="Sun G."/>
            <person name="Baabdullah M."/>
            <person name="Yu X."/>
            <person name="Hu S."/>
            <person name="Al-Mssallem I.S."/>
            <person name="Yu J."/>
        </authorList>
    </citation>
    <scope>NUCLEOTIDE SEQUENCE</scope>
</reference>
<dbReference type="PANTHER" id="PTHR48090:SF8">
    <property type="entry name" value="GLYCOSYLTRANSFERASE CSBB-RELATED"/>
    <property type="match status" value="1"/>
</dbReference>
<dbReference type="PANTHER" id="PTHR48090">
    <property type="entry name" value="UNDECAPRENYL-PHOSPHATE 4-DEOXY-4-FORMAMIDO-L-ARABINOSE TRANSFERASE-RELATED"/>
    <property type="match status" value="1"/>
</dbReference>
<protein>
    <submittedName>
        <fullName evidence="3">CAZy families GT2 protein</fullName>
    </submittedName>
</protein>
<accession>A0A060BZN9</accession>
<feature type="non-terminal residue" evidence="3">
    <location>
        <position position="81"/>
    </location>
</feature>
<dbReference type="GO" id="GO:0005886">
    <property type="term" value="C:plasma membrane"/>
    <property type="evidence" value="ECO:0007669"/>
    <property type="project" value="TreeGrafter"/>
</dbReference>
<sequence length="81" mass="8856">MDSSVSPAAKTHDGPAASPSIADDSLELIVPCYNEEESLKPFYEAIVKVRTQLRSTLSLILVDDGSNDKTMDIMRDLAEQD</sequence>
<organism evidence="3">
    <name type="scientific">uncultured Streptococcus sp</name>
    <dbReference type="NCBI Taxonomy" id="83427"/>
    <lineage>
        <taxon>Bacteria</taxon>
        <taxon>Bacillati</taxon>
        <taxon>Bacillota</taxon>
        <taxon>Bacilli</taxon>
        <taxon>Lactobacillales</taxon>
        <taxon>Streptococcaceae</taxon>
        <taxon>Streptococcus</taxon>
        <taxon>environmental samples</taxon>
    </lineage>
</organism>
<proteinExistence type="predicted"/>
<dbReference type="EMBL" id="KF118679">
    <property type="protein sequence ID" value="AIA85941.1"/>
    <property type="molecule type" value="Genomic_DNA"/>
</dbReference>
<name>A0A060BZN9_9STRE</name>
<evidence type="ECO:0000256" key="1">
    <source>
        <dbReference type="SAM" id="MobiDB-lite"/>
    </source>
</evidence>
<dbReference type="InterPro" id="IPR029044">
    <property type="entry name" value="Nucleotide-diphossugar_trans"/>
</dbReference>
<dbReference type="SUPFAM" id="SSF53448">
    <property type="entry name" value="Nucleotide-diphospho-sugar transferases"/>
    <property type="match status" value="1"/>
</dbReference>
<evidence type="ECO:0000259" key="2">
    <source>
        <dbReference type="Pfam" id="PF00535"/>
    </source>
</evidence>